<gene>
    <name evidence="4" type="ORF">EDC17_103135</name>
</gene>
<feature type="region of interest" description="Disordered" evidence="1">
    <location>
        <begin position="28"/>
        <end position="57"/>
    </location>
</feature>
<dbReference type="PROSITE" id="PS51352">
    <property type="entry name" value="THIOREDOXIN_2"/>
    <property type="match status" value="1"/>
</dbReference>
<evidence type="ECO:0000256" key="1">
    <source>
        <dbReference type="SAM" id="MobiDB-lite"/>
    </source>
</evidence>
<reference evidence="4 5" key="1">
    <citation type="submission" date="2019-03" db="EMBL/GenBank/DDBJ databases">
        <title>Genomic Encyclopedia of Type Strains, Phase IV (KMG-IV): sequencing the most valuable type-strain genomes for metagenomic binning, comparative biology and taxonomic classification.</title>
        <authorList>
            <person name="Goeker M."/>
        </authorList>
    </citation>
    <scope>NUCLEOTIDE SEQUENCE [LARGE SCALE GENOMIC DNA]</scope>
    <source>
        <strain evidence="4 5">DSM 22362</strain>
    </source>
</reference>
<proteinExistence type="predicted"/>
<dbReference type="InterPro" id="IPR036249">
    <property type="entry name" value="Thioredoxin-like_sf"/>
</dbReference>
<dbReference type="AlphaFoldDB" id="A0A4R3VWC8"/>
<evidence type="ECO:0000259" key="3">
    <source>
        <dbReference type="PROSITE" id="PS51352"/>
    </source>
</evidence>
<dbReference type="InterPro" id="IPR013766">
    <property type="entry name" value="Thioredoxin_domain"/>
</dbReference>
<evidence type="ECO:0000313" key="5">
    <source>
        <dbReference type="Proteomes" id="UP000295197"/>
    </source>
</evidence>
<dbReference type="PANTHER" id="PTHR42852:SF13">
    <property type="entry name" value="PROTEIN DIPZ"/>
    <property type="match status" value="1"/>
</dbReference>
<comment type="caution">
    <text evidence="4">The sequence shown here is derived from an EMBL/GenBank/DDBJ whole genome shotgun (WGS) entry which is preliminary data.</text>
</comment>
<dbReference type="Proteomes" id="UP000295197">
    <property type="component" value="Unassembled WGS sequence"/>
</dbReference>
<evidence type="ECO:0000256" key="2">
    <source>
        <dbReference type="SAM" id="SignalP"/>
    </source>
</evidence>
<organism evidence="4 5">
    <name type="scientific">Sphingobacterium alimentarium</name>
    <dbReference type="NCBI Taxonomy" id="797292"/>
    <lineage>
        <taxon>Bacteria</taxon>
        <taxon>Pseudomonadati</taxon>
        <taxon>Bacteroidota</taxon>
        <taxon>Sphingobacteriia</taxon>
        <taxon>Sphingobacteriales</taxon>
        <taxon>Sphingobacteriaceae</taxon>
        <taxon>Sphingobacterium</taxon>
    </lineage>
</organism>
<feature type="domain" description="Thioredoxin" evidence="3">
    <location>
        <begin position="60"/>
        <end position="201"/>
    </location>
</feature>
<dbReference type="GO" id="GO:0016491">
    <property type="term" value="F:oxidoreductase activity"/>
    <property type="evidence" value="ECO:0007669"/>
    <property type="project" value="InterPro"/>
</dbReference>
<dbReference type="OrthoDB" id="662072at2"/>
<dbReference type="PROSITE" id="PS51257">
    <property type="entry name" value="PROKAR_LIPOPROTEIN"/>
    <property type="match status" value="1"/>
</dbReference>
<protein>
    <submittedName>
        <fullName evidence="4">AhpC/TSA family protein</fullName>
    </submittedName>
</protein>
<feature type="signal peptide" evidence="2">
    <location>
        <begin position="1"/>
        <end position="21"/>
    </location>
</feature>
<dbReference type="Pfam" id="PF00578">
    <property type="entry name" value="AhpC-TSA"/>
    <property type="match status" value="1"/>
</dbReference>
<dbReference type="InterPro" id="IPR000866">
    <property type="entry name" value="AhpC/TSA"/>
</dbReference>
<dbReference type="RefSeq" id="WP_132778202.1">
    <property type="nucleotide sequence ID" value="NZ_SMBZ01000031.1"/>
</dbReference>
<dbReference type="GO" id="GO:0016209">
    <property type="term" value="F:antioxidant activity"/>
    <property type="evidence" value="ECO:0007669"/>
    <property type="project" value="InterPro"/>
</dbReference>
<dbReference type="PANTHER" id="PTHR42852">
    <property type="entry name" value="THIOL:DISULFIDE INTERCHANGE PROTEIN DSBE"/>
    <property type="match status" value="1"/>
</dbReference>
<evidence type="ECO:0000313" key="4">
    <source>
        <dbReference type="EMBL" id="TCV10873.1"/>
    </source>
</evidence>
<feature type="chain" id="PRO_5020458180" evidence="2">
    <location>
        <begin position="22"/>
        <end position="201"/>
    </location>
</feature>
<accession>A0A4R3VWC8</accession>
<dbReference type="InterPro" id="IPR050553">
    <property type="entry name" value="Thioredoxin_ResA/DsbE_sf"/>
</dbReference>
<keyword evidence="5" id="KW-1185">Reference proteome</keyword>
<dbReference type="Gene3D" id="3.40.30.10">
    <property type="entry name" value="Glutaredoxin"/>
    <property type="match status" value="1"/>
</dbReference>
<dbReference type="SUPFAM" id="SSF52833">
    <property type="entry name" value="Thioredoxin-like"/>
    <property type="match status" value="1"/>
</dbReference>
<feature type="compositionally biased region" description="Low complexity" evidence="1">
    <location>
        <begin position="45"/>
        <end position="54"/>
    </location>
</feature>
<dbReference type="EMBL" id="SMBZ01000031">
    <property type="protein sequence ID" value="TCV10873.1"/>
    <property type="molecule type" value="Genomic_DNA"/>
</dbReference>
<name>A0A4R3VWC8_9SPHI</name>
<sequence length="201" mass="22365">MKKTMLSTLLLSTLLGLSACSNTTNSNTDTTTVDSHAGHDHASQDHASAAQQQANEVYQKAPAETLPAFTFYKLKSGISFTNQDIPAGKKTAFILFDPNCGHCQTEAGQLAKNYNKLKDINIFFVSMNDPALMANFLETFGKELVGKANIEVLYDRNQEFIQKIHVPKQFPANYVYTAEGKLQSYWDGDRNIDEIIKAYVK</sequence>
<keyword evidence="2" id="KW-0732">Signal</keyword>